<sequence length="914" mass="99668">MNRSAFPWRRRSSLVLAFVLISLLVTAADAQTISAEAVVFFSSNFTGRNATIKLAPFDANARGWSVFHDVQSFQVPFGCVLVGWRGQTSHRHLSWTTDVSAIDLPFIFAWNLYTATDANKIPPNQAETAVLGYRSANFADAQPYVEFEVGDSWPIDTPLPSLLSFHVPPSLAVQAYTTPNLTHRAYRWTSDQPDLRAHAQTAFASFRVDREPVNPSGNNVTMYSDVNFTGRSLVMHAGESIISEVFMYGAGVGVTSLIVPPSLVFVGYESEYFQGARDIWYDSDGYRPSVFALNDPKASNQLRSYQVFDRVSFDVATSLGPVPDRTQLVQCTIRTFNDQVETVASVYDQGAYPIIPSKSCDRMYIPASVAVVACDRSWHLGTCEVWTAPVVNLGVWMWRMRSLTVVSRRDAPPPTVPAVPQYVSVSSQKFYTGYFREGEDMAAVEPWATYQHPESGGLGVSVPAGLVAAFYTGYNFQGNVTIVDPDNNETPRLYATFQSVKVRNRALWSSDMVFQTSFVGCFTPWDPVTPIFLQANESIARFIYPWDQYVTKLTIPKGLVVIGYDQVNYGGDLMVWAADNSSLGDWDRRIRSIKVKRADEWSTDAPPAATTSRTPTTSEAPSNAPSSTSTPSSVSKPTGGQPSPTSATDEGENYTDAPSTLQVDTTAQTTTPRATSFQTPRPAGGGPTLTTSFTPSSSSKRPSNATNASTSAHDTINPPSSDIAAPPSPDLGVTQTHGSHGFSPLATLLLGATGAIVVSAVVLFTVTRQRRTPGPPPVLSATQYHNLDWKDLDLARLDMVPFPLTKQIAMGATGSIWIGTHKNTPVVVKTFLTSAPTEAQVQDLIDEIAFMSSLSTPFIVTLVGAAWTHPSNLQAVLEYMNLGDLREFLAKTPIEAFAWQNKLECVLGVAEALF</sequence>
<dbReference type="AlphaFoldDB" id="A0A6A4ZMU5"/>
<dbReference type="SUPFAM" id="SSF56112">
    <property type="entry name" value="Protein kinase-like (PK-like)"/>
    <property type="match status" value="1"/>
</dbReference>
<feature type="domain" description="Protein kinase" evidence="4">
    <location>
        <begin position="802"/>
        <end position="914"/>
    </location>
</feature>
<dbReference type="PROSITE" id="PS50011">
    <property type="entry name" value="PROTEIN_KINASE_DOM"/>
    <property type="match status" value="1"/>
</dbReference>
<dbReference type="InterPro" id="IPR011009">
    <property type="entry name" value="Kinase-like_dom_sf"/>
</dbReference>
<dbReference type="PANTHER" id="PTHR44329:SF214">
    <property type="entry name" value="PROTEIN KINASE DOMAIN-CONTAINING PROTEIN"/>
    <property type="match status" value="1"/>
</dbReference>
<dbReference type="Pfam" id="PF07714">
    <property type="entry name" value="PK_Tyr_Ser-Thr"/>
    <property type="match status" value="1"/>
</dbReference>
<name>A0A6A4ZMU5_9STRA</name>
<evidence type="ECO:0000256" key="2">
    <source>
        <dbReference type="SAM" id="Phobius"/>
    </source>
</evidence>
<gene>
    <name evidence="5" type="ORF">As57867_004493</name>
</gene>
<keyword evidence="2" id="KW-0472">Membrane</keyword>
<evidence type="ECO:0000313" key="5">
    <source>
        <dbReference type="EMBL" id="KAF0713123.1"/>
    </source>
</evidence>
<dbReference type="InterPro" id="IPR001245">
    <property type="entry name" value="Ser-Thr/Tyr_kinase_cat_dom"/>
</dbReference>
<feature type="chain" id="PRO_5025576540" description="Protein kinase domain-containing protein" evidence="3">
    <location>
        <begin position="31"/>
        <end position="914"/>
    </location>
</feature>
<reference evidence="5" key="1">
    <citation type="submission" date="2019-06" db="EMBL/GenBank/DDBJ databases">
        <title>Genomics analysis of Aphanomyces spp. identifies a new class of oomycete effector associated with host adaptation.</title>
        <authorList>
            <person name="Gaulin E."/>
        </authorList>
    </citation>
    <scope>NUCLEOTIDE SEQUENCE</scope>
    <source>
        <strain evidence="5">CBS 578.67</strain>
    </source>
</reference>
<dbReference type="InterPro" id="IPR000719">
    <property type="entry name" value="Prot_kinase_dom"/>
</dbReference>
<feature type="non-terminal residue" evidence="5">
    <location>
        <position position="914"/>
    </location>
</feature>
<feature type="compositionally biased region" description="Low complexity" evidence="1">
    <location>
        <begin position="688"/>
        <end position="706"/>
    </location>
</feature>
<feature type="region of interest" description="Disordered" evidence="1">
    <location>
        <begin position="598"/>
        <end position="738"/>
    </location>
</feature>
<dbReference type="InterPro" id="IPR011024">
    <property type="entry name" value="G_crystallin-like"/>
</dbReference>
<organism evidence="5">
    <name type="scientific">Aphanomyces stellatus</name>
    <dbReference type="NCBI Taxonomy" id="120398"/>
    <lineage>
        <taxon>Eukaryota</taxon>
        <taxon>Sar</taxon>
        <taxon>Stramenopiles</taxon>
        <taxon>Oomycota</taxon>
        <taxon>Saprolegniomycetes</taxon>
        <taxon>Saprolegniales</taxon>
        <taxon>Verrucalvaceae</taxon>
        <taxon>Aphanomyces</taxon>
    </lineage>
</organism>
<dbReference type="Gene3D" id="1.10.510.10">
    <property type="entry name" value="Transferase(Phosphotransferase) domain 1"/>
    <property type="match status" value="1"/>
</dbReference>
<dbReference type="PANTHER" id="PTHR44329">
    <property type="entry name" value="SERINE/THREONINE-PROTEIN KINASE TNNI3K-RELATED"/>
    <property type="match status" value="1"/>
</dbReference>
<feature type="signal peptide" evidence="3">
    <location>
        <begin position="1"/>
        <end position="30"/>
    </location>
</feature>
<dbReference type="GO" id="GO:0005524">
    <property type="term" value="F:ATP binding"/>
    <property type="evidence" value="ECO:0007669"/>
    <property type="project" value="InterPro"/>
</dbReference>
<evidence type="ECO:0000256" key="1">
    <source>
        <dbReference type="SAM" id="MobiDB-lite"/>
    </source>
</evidence>
<feature type="compositionally biased region" description="Low complexity" evidence="1">
    <location>
        <begin position="603"/>
        <end position="638"/>
    </location>
</feature>
<feature type="transmembrane region" description="Helical" evidence="2">
    <location>
        <begin position="745"/>
        <end position="766"/>
    </location>
</feature>
<dbReference type="Gene3D" id="2.60.20.10">
    <property type="entry name" value="Crystallins"/>
    <property type="match status" value="2"/>
</dbReference>
<dbReference type="GO" id="GO:0004674">
    <property type="term" value="F:protein serine/threonine kinase activity"/>
    <property type="evidence" value="ECO:0007669"/>
    <property type="project" value="TreeGrafter"/>
</dbReference>
<evidence type="ECO:0000256" key="3">
    <source>
        <dbReference type="SAM" id="SignalP"/>
    </source>
</evidence>
<keyword evidence="2" id="KW-0812">Transmembrane</keyword>
<keyword evidence="3" id="KW-0732">Signal</keyword>
<proteinExistence type="predicted"/>
<keyword evidence="2" id="KW-1133">Transmembrane helix</keyword>
<comment type="caution">
    <text evidence="5">The sequence shown here is derived from an EMBL/GenBank/DDBJ whole genome shotgun (WGS) entry which is preliminary data.</text>
</comment>
<protein>
    <recommendedName>
        <fullName evidence="4">Protein kinase domain-containing protein</fullName>
    </recommendedName>
</protein>
<evidence type="ECO:0000259" key="4">
    <source>
        <dbReference type="PROSITE" id="PS50011"/>
    </source>
</evidence>
<accession>A0A6A4ZMU5</accession>
<dbReference type="SUPFAM" id="SSF49695">
    <property type="entry name" value="gamma-Crystallin-like"/>
    <property type="match status" value="1"/>
</dbReference>
<dbReference type="InterPro" id="IPR051681">
    <property type="entry name" value="Ser/Thr_Kinases-Pseudokinases"/>
</dbReference>
<feature type="compositionally biased region" description="Low complexity" evidence="1">
    <location>
        <begin position="660"/>
        <end position="675"/>
    </location>
</feature>
<dbReference type="EMBL" id="VJMH01001116">
    <property type="protein sequence ID" value="KAF0713123.1"/>
    <property type="molecule type" value="Genomic_DNA"/>
</dbReference>